<keyword evidence="2" id="KW-0808">Transferase</keyword>
<sequence>MSSGWSRVYGSLQLSGPMSKTSTRKAFVEALRKTIVPNKSKVINVGSGSGILSLVAARDLKAEKCVLYEQNQFFLEMSKKFAAENNIENLVFRDKASMKVTKAAVKGDIVVSDTFAPFCFEFGLPQIMRHARQKLLDEKGQKILIPARVTQMASPVNSPNYNREITGEWSEAKEAFNLDYSYFGNSGLGTYNVLHVKPEHLADPEGQIFNKIDFENIPLEGLFYETERKFLELVWETNEKSSIYGFCTWWEADLAEGVKLSTNPKEGTDIPYPQVYLPLLKPFECEAGDSLHLNVWVTYKFDLLDLEWEVTQKRNREVIAKAASSEVRDIYQERDVPQLEEEEGEK</sequence>
<comment type="caution">
    <text evidence="2">The sequence shown here is derived from an EMBL/GenBank/DDBJ whole genome shotgun (WGS) entry which is preliminary data.</text>
</comment>
<protein>
    <submittedName>
        <fullName evidence="2">Arginine N-methyltransferase</fullName>
    </submittedName>
</protein>
<name>A0A2P6NPA6_9EUKA</name>
<dbReference type="GO" id="GO:0005634">
    <property type="term" value="C:nucleus"/>
    <property type="evidence" value="ECO:0007669"/>
    <property type="project" value="TreeGrafter"/>
</dbReference>
<dbReference type="Gene3D" id="2.70.160.11">
    <property type="entry name" value="Hnrnp arginine n-methyltransferase1"/>
    <property type="match status" value="1"/>
</dbReference>
<dbReference type="PANTHER" id="PTHR11006">
    <property type="entry name" value="PROTEIN ARGININE N-METHYLTRANSFERASE"/>
    <property type="match status" value="1"/>
</dbReference>
<dbReference type="OrthoDB" id="412876at2759"/>
<dbReference type="CDD" id="cd02440">
    <property type="entry name" value="AdoMet_MTases"/>
    <property type="match status" value="1"/>
</dbReference>
<dbReference type="AlphaFoldDB" id="A0A2P6NPA6"/>
<dbReference type="InParanoid" id="A0A2P6NPA6"/>
<dbReference type="GO" id="GO:0042054">
    <property type="term" value="F:histone methyltransferase activity"/>
    <property type="evidence" value="ECO:0007669"/>
    <property type="project" value="TreeGrafter"/>
</dbReference>
<dbReference type="SUPFAM" id="SSF53335">
    <property type="entry name" value="S-adenosyl-L-methionine-dependent methyltransferases"/>
    <property type="match status" value="1"/>
</dbReference>
<dbReference type="GO" id="GO:0032259">
    <property type="term" value="P:methylation"/>
    <property type="evidence" value="ECO:0007669"/>
    <property type="project" value="UniProtKB-KW"/>
</dbReference>
<dbReference type="Proteomes" id="UP000241769">
    <property type="component" value="Unassembled WGS sequence"/>
</dbReference>
<dbReference type="PANTHER" id="PTHR11006:SF60">
    <property type="entry name" value="PROTEIN ARGININE N-METHYLTRANSFERASE 9"/>
    <property type="match status" value="1"/>
</dbReference>
<reference evidence="2 3" key="1">
    <citation type="journal article" date="2018" name="Genome Biol. Evol.">
        <title>Multiple Roots of Fruiting Body Formation in Amoebozoa.</title>
        <authorList>
            <person name="Hillmann F."/>
            <person name="Forbes G."/>
            <person name="Novohradska S."/>
            <person name="Ferling I."/>
            <person name="Riege K."/>
            <person name="Groth M."/>
            <person name="Westermann M."/>
            <person name="Marz M."/>
            <person name="Spaller T."/>
            <person name="Winckler T."/>
            <person name="Schaap P."/>
            <person name="Glockner G."/>
        </authorList>
    </citation>
    <scope>NUCLEOTIDE SEQUENCE [LARGE SCALE GENOMIC DNA]</scope>
    <source>
        <strain evidence="2 3">Jena</strain>
    </source>
</reference>
<dbReference type="Gene3D" id="3.40.50.150">
    <property type="entry name" value="Vaccinia Virus protein VP39"/>
    <property type="match status" value="1"/>
</dbReference>
<dbReference type="GO" id="GO:0016274">
    <property type="term" value="F:protein-arginine N-methyltransferase activity"/>
    <property type="evidence" value="ECO:0007669"/>
    <property type="project" value="InterPro"/>
</dbReference>
<keyword evidence="2" id="KW-0489">Methyltransferase</keyword>
<proteinExistence type="predicted"/>
<evidence type="ECO:0000313" key="3">
    <source>
        <dbReference type="Proteomes" id="UP000241769"/>
    </source>
</evidence>
<dbReference type="EMBL" id="MDYQ01000040">
    <property type="protein sequence ID" value="PRP85738.1"/>
    <property type="molecule type" value="Genomic_DNA"/>
</dbReference>
<dbReference type="InterPro" id="IPR029063">
    <property type="entry name" value="SAM-dependent_MTases_sf"/>
</dbReference>
<keyword evidence="1" id="KW-0949">S-adenosyl-L-methionine</keyword>
<dbReference type="InterPro" id="IPR025799">
    <property type="entry name" value="Arg_MeTrfase"/>
</dbReference>
<evidence type="ECO:0000313" key="2">
    <source>
        <dbReference type="EMBL" id="PRP85738.1"/>
    </source>
</evidence>
<evidence type="ECO:0000256" key="1">
    <source>
        <dbReference type="ARBA" id="ARBA00022691"/>
    </source>
</evidence>
<dbReference type="STRING" id="1890364.A0A2P6NPA6"/>
<accession>A0A2P6NPA6</accession>
<gene>
    <name evidence="2" type="ORF">PROFUN_06332</name>
</gene>
<organism evidence="2 3">
    <name type="scientific">Planoprotostelium fungivorum</name>
    <dbReference type="NCBI Taxonomy" id="1890364"/>
    <lineage>
        <taxon>Eukaryota</taxon>
        <taxon>Amoebozoa</taxon>
        <taxon>Evosea</taxon>
        <taxon>Variosea</taxon>
        <taxon>Cavosteliida</taxon>
        <taxon>Cavosteliaceae</taxon>
        <taxon>Planoprotostelium</taxon>
    </lineage>
</organism>
<keyword evidence="3" id="KW-1185">Reference proteome</keyword>
<dbReference type="Pfam" id="PF06325">
    <property type="entry name" value="PrmA"/>
    <property type="match status" value="1"/>
</dbReference>